<evidence type="ECO:0000256" key="2">
    <source>
        <dbReference type="SAM" id="SignalP"/>
    </source>
</evidence>
<dbReference type="EMBL" id="HBUE01137140">
    <property type="protein sequence ID" value="CAG6499194.1"/>
    <property type="molecule type" value="Transcribed_RNA"/>
</dbReference>
<proteinExistence type="predicted"/>
<feature type="region of interest" description="Disordered" evidence="1">
    <location>
        <begin position="69"/>
        <end position="108"/>
    </location>
</feature>
<organism evidence="3">
    <name type="scientific">Culex pipiens</name>
    <name type="common">House mosquito</name>
    <dbReference type="NCBI Taxonomy" id="7175"/>
    <lineage>
        <taxon>Eukaryota</taxon>
        <taxon>Metazoa</taxon>
        <taxon>Ecdysozoa</taxon>
        <taxon>Arthropoda</taxon>
        <taxon>Hexapoda</taxon>
        <taxon>Insecta</taxon>
        <taxon>Pterygota</taxon>
        <taxon>Neoptera</taxon>
        <taxon>Endopterygota</taxon>
        <taxon>Diptera</taxon>
        <taxon>Nematocera</taxon>
        <taxon>Culicoidea</taxon>
        <taxon>Culicidae</taxon>
        <taxon>Culicinae</taxon>
        <taxon>Culicini</taxon>
        <taxon>Culex</taxon>
        <taxon>Culex</taxon>
    </lineage>
</organism>
<feature type="compositionally biased region" description="Basic residues" evidence="1">
    <location>
        <begin position="92"/>
        <end position="108"/>
    </location>
</feature>
<evidence type="ECO:0000256" key="1">
    <source>
        <dbReference type="SAM" id="MobiDB-lite"/>
    </source>
</evidence>
<feature type="signal peptide" evidence="2">
    <location>
        <begin position="1"/>
        <end position="16"/>
    </location>
</feature>
<feature type="compositionally biased region" description="Polar residues" evidence="1">
    <location>
        <begin position="75"/>
        <end position="89"/>
    </location>
</feature>
<sequence length="108" mass="12366">MHIIFLLLCRLLYLLGLNEKSPPENRPSLRRFDKRRTRPGFLREISVHLRYRHVPTSSHTICSVTCNSSNSSTIPAAQSATAGTMGTSFRRTNPRRHRPPRRRSPATT</sequence>
<evidence type="ECO:0000313" key="3">
    <source>
        <dbReference type="EMBL" id="CAG6499190.1"/>
    </source>
</evidence>
<reference evidence="3" key="1">
    <citation type="submission" date="2021-05" db="EMBL/GenBank/DDBJ databases">
        <authorList>
            <person name="Alioto T."/>
            <person name="Alioto T."/>
            <person name="Gomez Garrido J."/>
        </authorList>
    </citation>
    <scope>NUCLEOTIDE SEQUENCE</scope>
</reference>
<keyword evidence="2" id="KW-0732">Signal</keyword>
<feature type="chain" id="PRO_5036260509" evidence="2">
    <location>
        <begin position="17"/>
        <end position="108"/>
    </location>
</feature>
<dbReference type="EMBL" id="HBUE01214147">
    <property type="protein sequence ID" value="CAG6535961.1"/>
    <property type="molecule type" value="Transcribed_RNA"/>
</dbReference>
<accession>A0A8D8CRR7</accession>
<dbReference type="EMBL" id="HBUE01137138">
    <property type="protein sequence ID" value="CAG6499190.1"/>
    <property type="molecule type" value="Transcribed_RNA"/>
</dbReference>
<dbReference type="EMBL" id="HBUE01320657">
    <property type="protein sequence ID" value="CAG6587949.1"/>
    <property type="molecule type" value="Transcribed_RNA"/>
</dbReference>
<protein>
    <submittedName>
        <fullName evidence="3">(northern house mosquito) hypothetical protein</fullName>
    </submittedName>
</protein>
<name>A0A8D8CRR7_CULPI</name>
<dbReference type="AlphaFoldDB" id="A0A8D8CRR7"/>